<evidence type="ECO:0000259" key="9">
    <source>
        <dbReference type="PROSITE" id="PS50011"/>
    </source>
</evidence>
<evidence type="ECO:0000256" key="1">
    <source>
        <dbReference type="ARBA" id="ARBA00012513"/>
    </source>
</evidence>
<keyword evidence="8" id="KW-0812">Transmembrane</keyword>
<dbReference type="Proteomes" id="UP000279859">
    <property type="component" value="Unassembled WGS sequence"/>
</dbReference>
<protein>
    <recommendedName>
        <fullName evidence="1">non-specific serine/threonine protein kinase</fullName>
        <ecNumber evidence="1">2.7.11.1</ecNumber>
    </recommendedName>
</protein>
<evidence type="ECO:0000256" key="4">
    <source>
        <dbReference type="ARBA" id="ARBA00022741"/>
    </source>
</evidence>
<gene>
    <name evidence="10" type="ORF">EEJ31_06870</name>
</gene>
<dbReference type="InterPro" id="IPR017441">
    <property type="entry name" value="Protein_kinase_ATP_BS"/>
</dbReference>
<sequence>MSPIGEVLGDRFRIDRLVGTGGMSTVYQATDVALGRTVALKLFRVDSTDAADPERQSGEVAVLASLNHPSLVTLFDAGTAVIEGVPRTFIVMEFVDGTDLNHHIAQGPLPPREVAEIGADLAEALHYVHSRGIIHRDIKPGNVLLSPSDFPGRVFHAKLADFGIARLLDSTRLTATGALLGTASYLSPEQAQGLPLTSTSDVYSLGLVLLECLTGERAYPGTAIESAMARLQRQPEMPDDLGPEWTEVLQWMTMRDPAKRARPEQAAMALRYIAQSEAGAEGDAVPTRPTEALSGADLSTVAMPTHGDDVPEDDETVTRAFAARGLLAETEPVATPVGATRATTAARLHTDDEAPAPSTMRRNLIAIAAALVLLVATAAIILGLQPRETAPEGPPPSYPAVEGTLGTHLKQLQESVEP</sequence>
<dbReference type="GO" id="GO:0004674">
    <property type="term" value="F:protein serine/threonine kinase activity"/>
    <property type="evidence" value="ECO:0007669"/>
    <property type="project" value="UniProtKB-KW"/>
</dbReference>
<keyword evidence="8" id="KW-0472">Membrane</keyword>
<keyword evidence="5 10" id="KW-0418">Kinase</keyword>
<dbReference type="OrthoDB" id="9762169at2"/>
<evidence type="ECO:0000256" key="6">
    <source>
        <dbReference type="ARBA" id="ARBA00022840"/>
    </source>
</evidence>
<dbReference type="PANTHER" id="PTHR43289:SF6">
    <property type="entry name" value="SERINE_THREONINE-PROTEIN KINASE NEKL-3"/>
    <property type="match status" value="1"/>
</dbReference>
<proteinExistence type="predicted"/>
<dbReference type="CDD" id="cd14014">
    <property type="entry name" value="STKc_PknB_like"/>
    <property type="match status" value="1"/>
</dbReference>
<organism evidence="10 11">
    <name type="scientific">Cryobacterium tepidiphilum</name>
    <dbReference type="NCBI Taxonomy" id="2486026"/>
    <lineage>
        <taxon>Bacteria</taxon>
        <taxon>Bacillati</taxon>
        <taxon>Actinomycetota</taxon>
        <taxon>Actinomycetes</taxon>
        <taxon>Micrococcales</taxon>
        <taxon>Microbacteriaceae</taxon>
        <taxon>Cryobacterium</taxon>
    </lineage>
</organism>
<feature type="transmembrane region" description="Helical" evidence="8">
    <location>
        <begin position="364"/>
        <end position="384"/>
    </location>
</feature>
<evidence type="ECO:0000256" key="7">
    <source>
        <dbReference type="PROSITE-ProRule" id="PRU10141"/>
    </source>
</evidence>
<keyword evidence="8" id="KW-1133">Transmembrane helix</keyword>
<keyword evidence="6 7" id="KW-0067">ATP-binding</keyword>
<dbReference type="InterPro" id="IPR008271">
    <property type="entry name" value="Ser/Thr_kinase_AS"/>
</dbReference>
<keyword evidence="3" id="KW-0808">Transferase</keyword>
<dbReference type="RefSeq" id="WP_123045562.1">
    <property type="nucleotide sequence ID" value="NZ_RDSR01000008.1"/>
</dbReference>
<evidence type="ECO:0000256" key="8">
    <source>
        <dbReference type="SAM" id="Phobius"/>
    </source>
</evidence>
<dbReference type="PROSITE" id="PS00107">
    <property type="entry name" value="PROTEIN_KINASE_ATP"/>
    <property type="match status" value="1"/>
</dbReference>
<keyword evidence="4 7" id="KW-0547">Nucleotide-binding</keyword>
<dbReference type="GO" id="GO:0005524">
    <property type="term" value="F:ATP binding"/>
    <property type="evidence" value="ECO:0007669"/>
    <property type="project" value="UniProtKB-UniRule"/>
</dbReference>
<dbReference type="Pfam" id="PF00069">
    <property type="entry name" value="Pkinase"/>
    <property type="match status" value="1"/>
</dbReference>
<dbReference type="Gene3D" id="3.30.200.20">
    <property type="entry name" value="Phosphorylase Kinase, domain 1"/>
    <property type="match status" value="1"/>
</dbReference>
<evidence type="ECO:0000313" key="10">
    <source>
        <dbReference type="EMBL" id="RNE63685.1"/>
    </source>
</evidence>
<dbReference type="EMBL" id="RDSR01000008">
    <property type="protein sequence ID" value="RNE63685.1"/>
    <property type="molecule type" value="Genomic_DNA"/>
</dbReference>
<dbReference type="InterPro" id="IPR011009">
    <property type="entry name" value="Kinase-like_dom_sf"/>
</dbReference>
<dbReference type="AlphaFoldDB" id="A0A3M8LEB3"/>
<feature type="binding site" evidence="7">
    <location>
        <position position="41"/>
    </location>
    <ligand>
        <name>ATP</name>
        <dbReference type="ChEBI" id="CHEBI:30616"/>
    </ligand>
</feature>
<keyword evidence="2 10" id="KW-0723">Serine/threonine-protein kinase</keyword>
<dbReference type="InterPro" id="IPR000719">
    <property type="entry name" value="Prot_kinase_dom"/>
</dbReference>
<feature type="domain" description="Protein kinase" evidence="9">
    <location>
        <begin position="12"/>
        <end position="273"/>
    </location>
</feature>
<evidence type="ECO:0000256" key="5">
    <source>
        <dbReference type="ARBA" id="ARBA00022777"/>
    </source>
</evidence>
<keyword evidence="11" id="KW-1185">Reference proteome</keyword>
<evidence type="ECO:0000256" key="2">
    <source>
        <dbReference type="ARBA" id="ARBA00022527"/>
    </source>
</evidence>
<dbReference type="PROSITE" id="PS50011">
    <property type="entry name" value="PROTEIN_KINASE_DOM"/>
    <property type="match status" value="1"/>
</dbReference>
<dbReference type="Gene3D" id="1.10.510.10">
    <property type="entry name" value="Transferase(Phosphotransferase) domain 1"/>
    <property type="match status" value="1"/>
</dbReference>
<evidence type="ECO:0000313" key="11">
    <source>
        <dbReference type="Proteomes" id="UP000279859"/>
    </source>
</evidence>
<comment type="caution">
    <text evidence="10">The sequence shown here is derived from an EMBL/GenBank/DDBJ whole genome shotgun (WGS) entry which is preliminary data.</text>
</comment>
<dbReference type="EC" id="2.7.11.1" evidence="1"/>
<reference evidence="10 11" key="1">
    <citation type="submission" date="2018-11" db="EMBL/GenBank/DDBJ databases">
        <title>Cryobacterium sp. nov., isolated from rhizosphere soil of lettuce.</title>
        <authorList>
            <person name="Wang Y."/>
        </authorList>
    </citation>
    <scope>NUCLEOTIDE SEQUENCE [LARGE SCALE GENOMIC DNA]</scope>
    <source>
        <strain evidence="10 11">NEAU-85</strain>
    </source>
</reference>
<dbReference type="PANTHER" id="PTHR43289">
    <property type="entry name" value="MITOGEN-ACTIVATED PROTEIN KINASE KINASE KINASE 20-RELATED"/>
    <property type="match status" value="1"/>
</dbReference>
<accession>A0A3M8LEB3</accession>
<dbReference type="SUPFAM" id="SSF56112">
    <property type="entry name" value="Protein kinase-like (PK-like)"/>
    <property type="match status" value="1"/>
</dbReference>
<dbReference type="PROSITE" id="PS00108">
    <property type="entry name" value="PROTEIN_KINASE_ST"/>
    <property type="match status" value="1"/>
</dbReference>
<name>A0A3M8LEB3_9MICO</name>
<evidence type="ECO:0000256" key="3">
    <source>
        <dbReference type="ARBA" id="ARBA00022679"/>
    </source>
</evidence>
<dbReference type="SMART" id="SM00220">
    <property type="entry name" value="S_TKc"/>
    <property type="match status" value="1"/>
</dbReference>